<dbReference type="EMBL" id="JH993165">
    <property type="protein sequence ID" value="EKX32910.1"/>
    <property type="molecule type" value="Genomic_DNA"/>
</dbReference>
<proteinExistence type="predicted"/>
<reference evidence="3" key="3">
    <citation type="submission" date="2015-06" db="UniProtKB">
        <authorList>
            <consortium name="EnsemblProtists"/>
        </authorList>
    </citation>
    <scope>IDENTIFICATION</scope>
</reference>
<reference evidence="4" key="2">
    <citation type="submission" date="2012-11" db="EMBL/GenBank/DDBJ databases">
        <authorList>
            <person name="Kuo A."/>
            <person name="Curtis B.A."/>
            <person name="Tanifuji G."/>
            <person name="Burki F."/>
            <person name="Gruber A."/>
            <person name="Irimia M."/>
            <person name="Maruyama S."/>
            <person name="Arias M.C."/>
            <person name="Ball S.G."/>
            <person name="Gile G.H."/>
            <person name="Hirakawa Y."/>
            <person name="Hopkins J.F."/>
            <person name="Rensing S.A."/>
            <person name="Schmutz J."/>
            <person name="Symeonidi A."/>
            <person name="Elias M."/>
            <person name="Eveleigh R.J."/>
            <person name="Herman E.K."/>
            <person name="Klute M.J."/>
            <person name="Nakayama T."/>
            <person name="Obornik M."/>
            <person name="Reyes-Prieto A."/>
            <person name="Armbrust E.V."/>
            <person name="Aves S.J."/>
            <person name="Beiko R.G."/>
            <person name="Coutinho P."/>
            <person name="Dacks J.B."/>
            <person name="Durnford D.G."/>
            <person name="Fast N.M."/>
            <person name="Green B.R."/>
            <person name="Grisdale C."/>
            <person name="Hempe F."/>
            <person name="Henrissat B."/>
            <person name="Hoppner M.P."/>
            <person name="Ishida K.-I."/>
            <person name="Kim E."/>
            <person name="Koreny L."/>
            <person name="Kroth P.G."/>
            <person name="Liu Y."/>
            <person name="Malik S.-B."/>
            <person name="Maier U.G."/>
            <person name="McRose D."/>
            <person name="Mock T."/>
            <person name="Neilson J.A."/>
            <person name="Onodera N.T."/>
            <person name="Poole A.M."/>
            <person name="Pritham E.J."/>
            <person name="Richards T.A."/>
            <person name="Rocap G."/>
            <person name="Roy S.W."/>
            <person name="Sarai C."/>
            <person name="Schaack S."/>
            <person name="Shirato S."/>
            <person name="Slamovits C.H."/>
            <person name="Spencer D.F."/>
            <person name="Suzuki S."/>
            <person name="Worden A.Z."/>
            <person name="Zauner S."/>
            <person name="Barry K."/>
            <person name="Bell C."/>
            <person name="Bharti A.K."/>
            <person name="Crow J.A."/>
            <person name="Grimwood J."/>
            <person name="Kramer R."/>
            <person name="Lindquist E."/>
            <person name="Lucas S."/>
            <person name="Salamov A."/>
            <person name="McFadden G.I."/>
            <person name="Lane C.E."/>
            <person name="Keeling P.J."/>
            <person name="Gray M.W."/>
            <person name="Grigoriev I.V."/>
            <person name="Archibald J.M."/>
        </authorList>
    </citation>
    <scope>NUCLEOTIDE SEQUENCE</scope>
    <source>
        <strain evidence="4">CCMP2712</strain>
    </source>
</reference>
<feature type="region of interest" description="Disordered" evidence="1">
    <location>
        <begin position="65"/>
        <end position="84"/>
    </location>
</feature>
<accession>L1IAN9</accession>
<protein>
    <submittedName>
        <fullName evidence="2 3">Uncharacterized protein</fullName>
    </submittedName>
</protein>
<dbReference type="HOGENOM" id="CLU_2532262_0_0_1"/>
<organism evidence="2">
    <name type="scientific">Guillardia theta (strain CCMP2712)</name>
    <name type="common">Cryptophyte</name>
    <dbReference type="NCBI Taxonomy" id="905079"/>
    <lineage>
        <taxon>Eukaryota</taxon>
        <taxon>Cryptophyceae</taxon>
        <taxon>Pyrenomonadales</taxon>
        <taxon>Geminigeraceae</taxon>
        <taxon>Guillardia</taxon>
    </lineage>
</organism>
<evidence type="ECO:0000313" key="2">
    <source>
        <dbReference type="EMBL" id="EKX32910.1"/>
    </source>
</evidence>
<name>L1IAN9_GUITC</name>
<sequence>MMDIVWTCWAILEQVSRTRYHHVDDVSVCPDMIGSSDLPRLVRFAEWRKTFNASVQGFSSCLSSKQAQDRVEQHPLAVEENGLE</sequence>
<evidence type="ECO:0000313" key="3">
    <source>
        <dbReference type="EnsemblProtists" id="EKX32910"/>
    </source>
</evidence>
<keyword evidence="4" id="KW-1185">Reference proteome</keyword>
<evidence type="ECO:0000256" key="1">
    <source>
        <dbReference type="SAM" id="MobiDB-lite"/>
    </source>
</evidence>
<reference evidence="2 4" key="1">
    <citation type="journal article" date="2012" name="Nature">
        <title>Algal genomes reveal evolutionary mosaicism and the fate of nucleomorphs.</title>
        <authorList>
            <consortium name="DOE Joint Genome Institute"/>
            <person name="Curtis B.A."/>
            <person name="Tanifuji G."/>
            <person name="Burki F."/>
            <person name="Gruber A."/>
            <person name="Irimia M."/>
            <person name="Maruyama S."/>
            <person name="Arias M.C."/>
            <person name="Ball S.G."/>
            <person name="Gile G.H."/>
            <person name="Hirakawa Y."/>
            <person name="Hopkins J.F."/>
            <person name="Kuo A."/>
            <person name="Rensing S.A."/>
            <person name="Schmutz J."/>
            <person name="Symeonidi A."/>
            <person name="Elias M."/>
            <person name="Eveleigh R.J."/>
            <person name="Herman E.K."/>
            <person name="Klute M.J."/>
            <person name="Nakayama T."/>
            <person name="Obornik M."/>
            <person name="Reyes-Prieto A."/>
            <person name="Armbrust E.V."/>
            <person name="Aves S.J."/>
            <person name="Beiko R.G."/>
            <person name="Coutinho P."/>
            <person name="Dacks J.B."/>
            <person name="Durnford D.G."/>
            <person name="Fast N.M."/>
            <person name="Green B.R."/>
            <person name="Grisdale C.J."/>
            <person name="Hempel F."/>
            <person name="Henrissat B."/>
            <person name="Hoppner M.P."/>
            <person name="Ishida K."/>
            <person name="Kim E."/>
            <person name="Koreny L."/>
            <person name="Kroth P.G."/>
            <person name="Liu Y."/>
            <person name="Malik S.B."/>
            <person name="Maier U.G."/>
            <person name="McRose D."/>
            <person name="Mock T."/>
            <person name="Neilson J.A."/>
            <person name="Onodera N.T."/>
            <person name="Poole A.M."/>
            <person name="Pritham E.J."/>
            <person name="Richards T.A."/>
            <person name="Rocap G."/>
            <person name="Roy S.W."/>
            <person name="Sarai C."/>
            <person name="Schaack S."/>
            <person name="Shirato S."/>
            <person name="Slamovits C.H."/>
            <person name="Spencer D.F."/>
            <person name="Suzuki S."/>
            <person name="Worden A.Z."/>
            <person name="Zauner S."/>
            <person name="Barry K."/>
            <person name="Bell C."/>
            <person name="Bharti A.K."/>
            <person name="Crow J.A."/>
            <person name="Grimwood J."/>
            <person name="Kramer R."/>
            <person name="Lindquist E."/>
            <person name="Lucas S."/>
            <person name="Salamov A."/>
            <person name="McFadden G.I."/>
            <person name="Lane C.E."/>
            <person name="Keeling P.J."/>
            <person name="Gray M.W."/>
            <person name="Grigoriev I.V."/>
            <person name="Archibald J.M."/>
        </authorList>
    </citation>
    <scope>NUCLEOTIDE SEQUENCE</scope>
    <source>
        <strain evidence="2 4">CCMP2712</strain>
    </source>
</reference>
<dbReference type="AlphaFoldDB" id="L1IAN9"/>
<gene>
    <name evidence="2" type="ORF">GUITHDRAFT_156204</name>
</gene>
<dbReference type="EnsemblProtists" id="EKX32910">
    <property type="protein sequence ID" value="EKX32910"/>
    <property type="gene ID" value="GUITHDRAFT_156204"/>
</dbReference>
<dbReference type="RefSeq" id="XP_005819890.1">
    <property type="nucleotide sequence ID" value="XM_005819833.1"/>
</dbReference>
<dbReference type="Proteomes" id="UP000011087">
    <property type="component" value="Unassembled WGS sequence"/>
</dbReference>
<dbReference type="KEGG" id="gtt:GUITHDRAFT_156204"/>
<dbReference type="GeneID" id="17289647"/>
<evidence type="ECO:0000313" key="4">
    <source>
        <dbReference type="Proteomes" id="UP000011087"/>
    </source>
</evidence>
<dbReference type="PaxDb" id="55529-EKX32910"/>